<evidence type="ECO:0000256" key="1">
    <source>
        <dbReference type="SAM" id="MobiDB-lite"/>
    </source>
</evidence>
<feature type="compositionally biased region" description="Basic and acidic residues" evidence="1">
    <location>
        <begin position="35"/>
        <end position="63"/>
    </location>
</feature>
<reference evidence="2 3" key="1">
    <citation type="submission" date="2019-03" db="EMBL/GenBank/DDBJ databases">
        <title>First draft genome of Liparis tanakae, snailfish: a comprehensive survey of snailfish specific genes.</title>
        <authorList>
            <person name="Kim W."/>
            <person name="Song I."/>
            <person name="Jeong J.-H."/>
            <person name="Kim D."/>
            <person name="Kim S."/>
            <person name="Ryu S."/>
            <person name="Song J.Y."/>
            <person name="Lee S.K."/>
        </authorList>
    </citation>
    <scope>NUCLEOTIDE SEQUENCE [LARGE SCALE GENOMIC DNA]</scope>
    <source>
        <tissue evidence="2">Muscle</tissue>
    </source>
</reference>
<feature type="compositionally biased region" description="Basic and acidic residues" evidence="1">
    <location>
        <begin position="81"/>
        <end position="93"/>
    </location>
</feature>
<sequence>MPSRGVMSYPGPMRHQCKRSCSLTRTIQTTLSSKPPDKDPIDSQRRPDPNRIEVDELLRRPDPDQDEEDEFQDPDEVEADELQRGPDRQRDNRVPTCNSPTAVRVQDPSQPKHSQFHLFPLTPAHYRFNAHRPTDFSGAKEGGSGLPHDRNHAPIPIPNRERLSPREH</sequence>
<feature type="compositionally biased region" description="Basic and acidic residues" evidence="1">
    <location>
        <begin position="159"/>
        <end position="168"/>
    </location>
</feature>
<feature type="region of interest" description="Disordered" evidence="1">
    <location>
        <begin position="129"/>
        <end position="168"/>
    </location>
</feature>
<dbReference type="EMBL" id="SRLO01014256">
    <property type="protein sequence ID" value="TNN24792.1"/>
    <property type="molecule type" value="Genomic_DNA"/>
</dbReference>
<dbReference type="AlphaFoldDB" id="A0A4Z2E906"/>
<feature type="compositionally biased region" description="Polar residues" evidence="1">
    <location>
        <begin position="19"/>
        <end position="33"/>
    </location>
</feature>
<gene>
    <name evidence="2" type="ORF">EYF80_065082</name>
</gene>
<protein>
    <submittedName>
        <fullName evidence="2">Uncharacterized protein</fullName>
    </submittedName>
</protein>
<feature type="region of interest" description="Disordered" evidence="1">
    <location>
        <begin position="1"/>
        <end position="116"/>
    </location>
</feature>
<accession>A0A4Z2E906</accession>
<keyword evidence="3" id="KW-1185">Reference proteome</keyword>
<feature type="compositionally biased region" description="Polar residues" evidence="1">
    <location>
        <begin position="95"/>
        <end position="113"/>
    </location>
</feature>
<dbReference type="Proteomes" id="UP000314294">
    <property type="component" value="Unassembled WGS sequence"/>
</dbReference>
<evidence type="ECO:0000313" key="3">
    <source>
        <dbReference type="Proteomes" id="UP000314294"/>
    </source>
</evidence>
<name>A0A4Z2E906_9TELE</name>
<comment type="caution">
    <text evidence="2">The sequence shown here is derived from an EMBL/GenBank/DDBJ whole genome shotgun (WGS) entry which is preliminary data.</text>
</comment>
<organism evidence="2 3">
    <name type="scientific">Liparis tanakae</name>
    <name type="common">Tanaka's snailfish</name>
    <dbReference type="NCBI Taxonomy" id="230148"/>
    <lineage>
        <taxon>Eukaryota</taxon>
        <taxon>Metazoa</taxon>
        <taxon>Chordata</taxon>
        <taxon>Craniata</taxon>
        <taxon>Vertebrata</taxon>
        <taxon>Euteleostomi</taxon>
        <taxon>Actinopterygii</taxon>
        <taxon>Neopterygii</taxon>
        <taxon>Teleostei</taxon>
        <taxon>Neoteleostei</taxon>
        <taxon>Acanthomorphata</taxon>
        <taxon>Eupercaria</taxon>
        <taxon>Perciformes</taxon>
        <taxon>Cottioidei</taxon>
        <taxon>Cottales</taxon>
        <taxon>Liparidae</taxon>
        <taxon>Liparis</taxon>
    </lineage>
</organism>
<feature type="compositionally biased region" description="Acidic residues" evidence="1">
    <location>
        <begin position="64"/>
        <end position="80"/>
    </location>
</feature>
<evidence type="ECO:0000313" key="2">
    <source>
        <dbReference type="EMBL" id="TNN24792.1"/>
    </source>
</evidence>
<proteinExistence type="predicted"/>